<dbReference type="InterPro" id="IPR041698">
    <property type="entry name" value="Methyltransf_25"/>
</dbReference>
<feature type="region of interest" description="Disordered" evidence="1">
    <location>
        <begin position="1"/>
        <end position="20"/>
    </location>
</feature>
<dbReference type="AlphaFoldDB" id="A0A4R6Z286"/>
<dbReference type="CDD" id="cd02440">
    <property type="entry name" value="AdoMet_MTases"/>
    <property type="match status" value="1"/>
</dbReference>
<name>A0A4R6Z286_9GAMM</name>
<dbReference type="EMBL" id="SNZH01000004">
    <property type="protein sequence ID" value="TDR45604.1"/>
    <property type="molecule type" value="Genomic_DNA"/>
</dbReference>
<evidence type="ECO:0000259" key="2">
    <source>
        <dbReference type="Pfam" id="PF13649"/>
    </source>
</evidence>
<accession>A0A4R6Z286</accession>
<keyword evidence="4" id="KW-1185">Reference proteome</keyword>
<evidence type="ECO:0000256" key="1">
    <source>
        <dbReference type="SAM" id="MobiDB-lite"/>
    </source>
</evidence>
<reference evidence="3 4" key="1">
    <citation type="submission" date="2019-03" db="EMBL/GenBank/DDBJ databases">
        <title>Genomic Encyclopedia of Type Strains, Phase IV (KMG-IV): sequencing the most valuable type-strain genomes for metagenomic binning, comparative biology and taxonomic classification.</title>
        <authorList>
            <person name="Goeker M."/>
        </authorList>
    </citation>
    <scope>NUCLEOTIDE SEQUENCE [LARGE SCALE GENOMIC DNA]</scope>
    <source>
        <strain evidence="3 4">DSM 21667</strain>
    </source>
</reference>
<feature type="domain" description="Methyltransferase" evidence="2">
    <location>
        <begin position="56"/>
        <end position="152"/>
    </location>
</feature>
<organism evidence="3 4">
    <name type="scientific">Tahibacter aquaticus</name>
    <dbReference type="NCBI Taxonomy" id="520092"/>
    <lineage>
        <taxon>Bacteria</taxon>
        <taxon>Pseudomonadati</taxon>
        <taxon>Pseudomonadota</taxon>
        <taxon>Gammaproteobacteria</taxon>
        <taxon>Lysobacterales</taxon>
        <taxon>Rhodanobacteraceae</taxon>
        <taxon>Tahibacter</taxon>
    </lineage>
</organism>
<dbReference type="GO" id="GO:0032259">
    <property type="term" value="P:methylation"/>
    <property type="evidence" value="ECO:0007669"/>
    <property type="project" value="UniProtKB-KW"/>
</dbReference>
<sequence>MTSTSTPASTNTADTSDHWEQVYRTRPSDEVSWYRPHLERSLSFIQAASPDHHARILDVGGGASTLVDDLVAQGYQNLSVLDLAEAALQQARDRLGESASAVKWISADVRTVSFDSHSIDLWHDRAVFHFLTDEADRASYVRQVTAALKPGGHLVIATFAPDGPTRCSGLEVVRYDATGLAQVFGQAFRLEAQAADAHTTPNGNTQSFVYCRFVRVA</sequence>
<dbReference type="Gene3D" id="3.40.50.150">
    <property type="entry name" value="Vaccinia Virus protein VP39"/>
    <property type="match status" value="1"/>
</dbReference>
<dbReference type="OrthoDB" id="9788660at2"/>
<gene>
    <name evidence="3" type="ORF">DFR29_10432</name>
</gene>
<keyword evidence="3" id="KW-0808">Transferase</keyword>
<evidence type="ECO:0000313" key="4">
    <source>
        <dbReference type="Proteomes" id="UP000295293"/>
    </source>
</evidence>
<dbReference type="PANTHER" id="PTHR12843:SF5">
    <property type="entry name" value="EEF1A LYSINE METHYLTRANSFERASE 2"/>
    <property type="match status" value="1"/>
</dbReference>
<dbReference type="PANTHER" id="PTHR12843">
    <property type="entry name" value="PROTEIN-LYSINE N-METHYLTRANSFERASE METTL10"/>
    <property type="match status" value="1"/>
</dbReference>
<dbReference type="InterPro" id="IPR029063">
    <property type="entry name" value="SAM-dependent_MTases_sf"/>
</dbReference>
<dbReference type="Pfam" id="PF13649">
    <property type="entry name" value="Methyltransf_25"/>
    <property type="match status" value="1"/>
</dbReference>
<dbReference type="Proteomes" id="UP000295293">
    <property type="component" value="Unassembled WGS sequence"/>
</dbReference>
<comment type="caution">
    <text evidence="3">The sequence shown here is derived from an EMBL/GenBank/DDBJ whole genome shotgun (WGS) entry which is preliminary data.</text>
</comment>
<feature type="compositionally biased region" description="Low complexity" evidence="1">
    <location>
        <begin position="1"/>
        <end position="14"/>
    </location>
</feature>
<dbReference type="SUPFAM" id="SSF53335">
    <property type="entry name" value="S-adenosyl-L-methionine-dependent methyltransferases"/>
    <property type="match status" value="1"/>
</dbReference>
<evidence type="ECO:0000313" key="3">
    <source>
        <dbReference type="EMBL" id="TDR45604.1"/>
    </source>
</evidence>
<dbReference type="GO" id="GO:0008168">
    <property type="term" value="F:methyltransferase activity"/>
    <property type="evidence" value="ECO:0007669"/>
    <property type="project" value="UniProtKB-KW"/>
</dbReference>
<keyword evidence="3" id="KW-0489">Methyltransferase</keyword>
<protein>
    <submittedName>
        <fullName evidence="3">Methyltransferase family protein</fullName>
    </submittedName>
</protein>
<dbReference type="RefSeq" id="WP_133817981.1">
    <property type="nucleotide sequence ID" value="NZ_SNZH01000004.1"/>
</dbReference>
<proteinExistence type="predicted"/>